<evidence type="ECO:0000256" key="1">
    <source>
        <dbReference type="ARBA" id="ARBA00009958"/>
    </source>
</evidence>
<keyword evidence="4" id="KW-1185">Reference proteome</keyword>
<feature type="non-terminal residue" evidence="3">
    <location>
        <position position="1"/>
    </location>
</feature>
<gene>
    <name evidence="3" type="primary">Fam229a</name>
    <name evidence="3" type="ORF">ALELAT_R14525</name>
</gene>
<sequence length="117" mass="12459">APPLQERGLGPVLSARLARTCFPPAADVGGPDMSSRETRRAWRLLIEAGDCPSLAAAPEAQEPAGAEQTAGRAWPPPALTPLSPHRQLRRCPGCHRLTRLHVPIDVFIATGGSCEPR</sequence>
<dbReference type="EMBL" id="VXAV01002121">
    <property type="protein sequence ID" value="NXL85076.1"/>
    <property type="molecule type" value="Genomic_DNA"/>
</dbReference>
<proteinExistence type="inferred from homology"/>
<protein>
    <submittedName>
        <fullName evidence="3">F229A protein</fullName>
    </submittedName>
</protein>
<accession>A0A7L0W134</accession>
<evidence type="ECO:0000256" key="2">
    <source>
        <dbReference type="SAM" id="MobiDB-lite"/>
    </source>
</evidence>
<dbReference type="PANTHER" id="PTHR35355:SF1">
    <property type="entry name" value="PROTEIN FAM229A"/>
    <property type="match status" value="1"/>
</dbReference>
<evidence type="ECO:0000313" key="3">
    <source>
        <dbReference type="EMBL" id="NXL85076.1"/>
    </source>
</evidence>
<organism evidence="3 4">
    <name type="scientific">Alectura lathami</name>
    <name type="common">Australian brush turkey</name>
    <dbReference type="NCBI Taxonomy" id="81907"/>
    <lineage>
        <taxon>Eukaryota</taxon>
        <taxon>Metazoa</taxon>
        <taxon>Chordata</taxon>
        <taxon>Craniata</taxon>
        <taxon>Vertebrata</taxon>
        <taxon>Euteleostomi</taxon>
        <taxon>Archelosauria</taxon>
        <taxon>Archosauria</taxon>
        <taxon>Dinosauria</taxon>
        <taxon>Saurischia</taxon>
        <taxon>Theropoda</taxon>
        <taxon>Coelurosauria</taxon>
        <taxon>Aves</taxon>
        <taxon>Neognathae</taxon>
        <taxon>Galloanserae</taxon>
        <taxon>Galliformes</taxon>
        <taxon>Megapodiidae</taxon>
        <taxon>Alectura</taxon>
    </lineage>
</organism>
<dbReference type="Proteomes" id="UP000562322">
    <property type="component" value="Unassembled WGS sequence"/>
</dbReference>
<feature type="region of interest" description="Disordered" evidence="2">
    <location>
        <begin position="54"/>
        <end position="85"/>
    </location>
</feature>
<dbReference type="AlphaFoldDB" id="A0A7L0W134"/>
<evidence type="ECO:0000313" key="4">
    <source>
        <dbReference type="Proteomes" id="UP000562322"/>
    </source>
</evidence>
<dbReference type="OrthoDB" id="9885352at2759"/>
<feature type="non-terminal residue" evidence="3">
    <location>
        <position position="117"/>
    </location>
</feature>
<comment type="caution">
    <text evidence="3">The sequence shown here is derived from an EMBL/GenBank/DDBJ whole genome shotgun (WGS) entry which is preliminary data.</text>
</comment>
<feature type="compositionally biased region" description="Low complexity" evidence="2">
    <location>
        <begin position="55"/>
        <end position="71"/>
    </location>
</feature>
<dbReference type="PANTHER" id="PTHR35355">
    <property type="entry name" value="PROTEIN FAM229A"/>
    <property type="match status" value="1"/>
</dbReference>
<comment type="similarity">
    <text evidence="1">Belongs to the FAM229 family.</text>
</comment>
<reference evidence="3 4" key="1">
    <citation type="submission" date="2019-09" db="EMBL/GenBank/DDBJ databases">
        <title>Bird 10,000 Genomes (B10K) Project - Family phase.</title>
        <authorList>
            <person name="Zhang G."/>
        </authorList>
    </citation>
    <scope>NUCLEOTIDE SEQUENCE [LARGE SCALE GENOMIC DNA]</scope>
    <source>
        <strain evidence="3">B10K-DU-001-39</strain>
        <tissue evidence="3">Muscle</tissue>
    </source>
</reference>
<name>A0A7L0W134_ALELA</name>
<dbReference type="Pfam" id="PF14982">
    <property type="entry name" value="UPF0731"/>
    <property type="match status" value="1"/>
</dbReference>
<dbReference type="InterPro" id="IPR028025">
    <property type="entry name" value="FAM229"/>
</dbReference>